<reference evidence="1" key="1">
    <citation type="journal article" date="2023" name="Plant J.">
        <title>The genome of the king protea, Protea cynaroides.</title>
        <authorList>
            <person name="Chang J."/>
            <person name="Duong T.A."/>
            <person name="Schoeman C."/>
            <person name="Ma X."/>
            <person name="Roodt D."/>
            <person name="Barker N."/>
            <person name="Li Z."/>
            <person name="Van de Peer Y."/>
            <person name="Mizrachi E."/>
        </authorList>
    </citation>
    <scope>NUCLEOTIDE SEQUENCE</scope>
    <source>
        <tissue evidence="1">Young leaves</tissue>
    </source>
</reference>
<evidence type="ECO:0000313" key="1">
    <source>
        <dbReference type="EMBL" id="KAJ4964593.1"/>
    </source>
</evidence>
<accession>A0A9Q0K717</accession>
<dbReference type="OrthoDB" id="999291at2759"/>
<sequence>MVPEIREGSVGDYCSKSCINVLSLLKCNILQFSDLKDSKEAVYGALDAWVAWEQNFSIASLKQALFALEKEQQWHRVVQCGAAKETTSHILVECHPQGLLGWAAPKLVASQIQLISRFDGG</sequence>
<proteinExistence type="predicted"/>
<name>A0A9Q0K717_9MAGN</name>
<gene>
    <name evidence="1" type="ORF">NE237_016442</name>
</gene>
<dbReference type="Proteomes" id="UP001141806">
    <property type="component" value="Unassembled WGS sequence"/>
</dbReference>
<evidence type="ECO:0000313" key="2">
    <source>
        <dbReference type="Proteomes" id="UP001141806"/>
    </source>
</evidence>
<dbReference type="PANTHER" id="PTHR47603:SF1">
    <property type="entry name" value="PPR CONTAINING-LIKE PROTEIN"/>
    <property type="match status" value="1"/>
</dbReference>
<protein>
    <submittedName>
        <fullName evidence="1">Uncharacterized protein</fullName>
    </submittedName>
</protein>
<comment type="caution">
    <text evidence="1">The sequence shown here is derived from an EMBL/GenBank/DDBJ whole genome shotgun (WGS) entry which is preliminary data.</text>
</comment>
<dbReference type="PANTHER" id="PTHR47603">
    <property type="entry name" value="PPR CONTAINING-LIKE PROTEIN"/>
    <property type="match status" value="1"/>
</dbReference>
<dbReference type="AlphaFoldDB" id="A0A9Q0K717"/>
<keyword evidence="2" id="KW-1185">Reference proteome</keyword>
<dbReference type="EMBL" id="JAMYWD010000007">
    <property type="protein sequence ID" value="KAJ4964593.1"/>
    <property type="molecule type" value="Genomic_DNA"/>
</dbReference>
<organism evidence="1 2">
    <name type="scientific">Protea cynaroides</name>
    <dbReference type="NCBI Taxonomy" id="273540"/>
    <lineage>
        <taxon>Eukaryota</taxon>
        <taxon>Viridiplantae</taxon>
        <taxon>Streptophyta</taxon>
        <taxon>Embryophyta</taxon>
        <taxon>Tracheophyta</taxon>
        <taxon>Spermatophyta</taxon>
        <taxon>Magnoliopsida</taxon>
        <taxon>Proteales</taxon>
        <taxon>Proteaceae</taxon>
        <taxon>Protea</taxon>
    </lineage>
</organism>